<keyword evidence="2" id="KW-0863">Zinc-finger</keyword>
<dbReference type="PANTHER" id="PTHR33823:SF4">
    <property type="entry name" value="GENERAL STRESS PROTEIN 16O"/>
    <property type="match status" value="1"/>
</dbReference>
<comment type="caution">
    <text evidence="6">The sequence shown here is derived from an EMBL/GenBank/DDBJ whole genome shotgun (WGS) entry which is preliminary data.</text>
</comment>
<dbReference type="InterPro" id="IPR020458">
    <property type="entry name" value="Znf_DskA_TraR_CS"/>
</dbReference>
<evidence type="ECO:0000313" key="6">
    <source>
        <dbReference type="EMBL" id="MCG6657432.1"/>
    </source>
</evidence>
<feature type="domain" description="Zinc finger DksA/TraR C4-type" evidence="5">
    <location>
        <begin position="77"/>
        <end position="105"/>
    </location>
</feature>
<keyword evidence="1" id="KW-0479">Metal-binding</keyword>
<evidence type="ECO:0000256" key="4">
    <source>
        <dbReference type="PROSITE-ProRule" id="PRU00510"/>
    </source>
</evidence>
<organism evidence="6 7">
    <name type="scientific">Billgrantia campisalis</name>
    <dbReference type="NCBI Taxonomy" id="74661"/>
    <lineage>
        <taxon>Bacteria</taxon>
        <taxon>Pseudomonadati</taxon>
        <taxon>Pseudomonadota</taxon>
        <taxon>Gammaproteobacteria</taxon>
        <taxon>Oceanospirillales</taxon>
        <taxon>Halomonadaceae</taxon>
        <taxon>Billgrantia</taxon>
    </lineage>
</organism>
<dbReference type="RefSeq" id="WP_238976567.1">
    <property type="nucleotide sequence ID" value="NZ_JABFUC010000004.1"/>
</dbReference>
<name>A0ABS9P6N2_9GAMM</name>
<dbReference type="PANTHER" id="PTHR33823">
    <property type="entry name" value="RNA POLYMERASE-BINDING TRANSCRIPTION FACTOR DKSA-RELATED"/>
    <property type="match status" value="1"/>
</dbReference>
<feature type="zinc finger region" description="dksA C4-type" evidence="4">
    <location>
        <begin position="79"/>
        <end position="103"/>
    </location>
</feature>
<protein>
    <submittedName>
        <fullName evidence="6">TraR/DksA family transcriptional regulator</fullName>
    </submittedName>
</protein>
<evidence type="ECO:0000313" key="7">
    <source>
        <dbReference type="Proteomes" id="UP000814385"/>
    </source>
</evidence>
<evidence type="ECO:0000256" key="2">
    <source>
        <dbReference type="ARBA" id="ARBA00022771"/>
    </source>
</evidence>
<dbReference type="PRINTS" id="PR00618">
    <property type="entry name" value="DKSAZNFINGER"/>
</dbReference>
<dbReference type="PROSITE" id="PS51128">
    <property type="entry name" value="ZF_DKSA_2"/>
    <property type="match status" value="1"/>
</dbReference>
<evidence type="ECO:0000256" key="1">
    <source>
        <dbReference type="ARBA" id="ARBA00022723"/>
    </source>
</evidence>
<dbReference type="InterPro" id="IPR020460">
    <property type="entry name" value="Znf_C4-type_bac"/>
</dbReference>
<dbReference type="Proteomes" id="UP000814385">
    <property type="component" value="Unassembled WGS sequence"/>
</dbReference>
<accession>A0ABS9P6N2</accession>
<reference evidence="6 7" key="1">
    <citation type="submission" date="2020-05" db="EMBL/GenBank/DDBJ databases">
        <title>Comparative genomic analysis of denitrifying bacteria from Halomonas genus.</title>
        <authorList>
            <person name="Wang L."/>
            <person name="Shao Z."/>
        </authorList>
    </citation>
    <scope>NUCLEOTIDE SEQUENCE [LARGE SCALE GENOMIC DNA]</scope>
    <source>
        <strain evidence="6 7">A4</strain>
    </source>
</reference>
<dbReference type="Pfam" id="PF01258">
    <property type="entry name" value="zf-dskA_traR"/>
    <property type="match status" value="1"/>
</dbReference>
<dbReference type="PROSITE" id="PS01102">
    <property type="entry name" value="ZF_DKSA_1"/>
    <property type="match status" value="1"/>
</dbReference>
<dbReference type="InterPro" id="IPR000962">
    <property type="entry name" value="Znf_DskA_TraR"/>
</dbReference>
<evidence type="ECO:0000259" key="5">
    <source>
        <dbReference type="Pfam" id="PF01258"/>
    </source>
</evidence>
<proteinExistence type="predicted"/>
<evidence type="ECO:0000256" key="3">
    <source>
        <dbReference type="ARBA" id="ARBA00022833"/>
    </source>
</evidence>
<dbReference type="Gene3D" id="1.20.120.910">
    <property type="entry name" value="DksA, coiled-coil domain"/>
    <property type="match status" value="1"/>
</dbReference>
<dbReference type="EMBL" id="JABFUC010000004">
    <property type="protein sequence ID" value="MCG6657432.1"/>
    <property type="molecule type" value="Genomic_DNA"/>
</dbReference>
<keyword evidence="7" id="KW-1185">Reference proteome</keyword>
<dbReference type="SUPFAM" id="SSF57716">
    <property type="entry name" value="Glucocorticoid receptor-like (DNA-binding domain)"/>
    <property type="match status" value="1"/>
</dbReference>
<gene>
    <name evidence="6" type="ORF">HOP52_06595</name>
</gene>
<keyword evidence="3" id="KW-0862">Zinc</keyword>
<sequence length="106" mass="12024">MTDRKAVLEGLRDELIERIDRYRAHKERRGGALDKDIEEQAVEVQNDDVVDGLEREAEEELAQVMRALARLEAGEGDDCERCGEPIDPRRLQALPYTTVCVDCAEP</sequence>